<sequence length="109" mass="12238">MISLMHSRPPERERENGSSVCVARAVEEKRTRLGSARQEDRWPSWKRIGKVLETSAPELTHALLSASVQYSYGASAAPAVISLMHLRPPERENGSSVWVARAVEEKRTR</sequence>
<evidence type="ECO:0000313" key="2">
    <source>
        <dbReference type="EMBL" id="KAJ1128765.1"/>
    </source>
</evidence>
<proteinExistence type="predicted"/>
<protein>
    <submittedName>
        <fullName evidence="2">Uncharacterized protein</fullName>
    </submittedName>
</protein>
<reference evidence="2" key="1">
    <citation type="journal article" date="2022" name="bioRxiv">
        <title>Sequencing and chromosome-scale assembly of the giantPleurodeles waltlgenome.</title>
        <authorList>
            <person name="Brown T."/>
            <person name="Elewa A."/>
            <person name="Iarovenko S."/>
            <person name="Subramanian E."/>
            <person name="Araus A.J."/>
            <person name="Petzold A."/>
            <person name="Susuki M."/>
            <person name="Suzuki K.-i.T."/>
            <person name="Hayashi T."/>
            <person name="Toyoda A."/>
            <person name="Oliveira C."/>
            <person name="Osipova E."/>
            <person name="Leigh N.D."/>
            <person name="Simon A."/>
            <person name="Yun M.H."/>
        </authorList>
    </citation>
    <scope>NUCLEOTIDE SEQUENCE</scope>
    <source>
        <strain evidence="2">20211129_DDA</strain>
        <tissue evidence="2">Liver</tissue>
    </source>
</reference>
<gene>
    <name evidence="2" type="ORF">NDU88_007140</name>
</gene>
<keyword evidence="3" id="KW-1185">Reference proteome</keyword>
<evidence type="ECO:0000256" key="1">
    <source>
        <dbReference type="SAM" id="MobiDB-lite"/>
    </source>
</evidence>
<feature type="region of interest" description="Disordered" evidence="1">
    <location>
        <begin position="1"/>
        <end position="20"/>
    </location>
</feature>
<comment type="caution">
    <text evidence="2">The sequence shown here is derived from an EMBL/GenBank/DDBJ whole genome shotgun (WGS) entry which is preliminary data.</text>
</comment>
<dbReference type="AlphaFoldDB" id="A0AAV7PT86"/>
<dbReference type="Proteomes" id="UP001066276">
    <property type="component" value="Chromosome 7"/>
</dbReference>
<organism evidence="2 3">
    <name type="scientific">Pleurodeles waltl</name>
    <name type="common">Iberian ribbed newt</name>
    <dbReference type="NCBI Taxonomy" id="8319"/>
    <lineage>
        <taxon>Eukaryota</taxon>
        <taxon>Metazoa</taxon>
        <taxon>Chordata</taxon>
        <taxon>Craniata</taxon>
        <taxon>Vertebrata</taxon>
        <taxon>Euteleostomi</taxon>
        <taxon>Amphibia</taxon>
        <taxon>Batrachia</taxon>
        <taxon>Caudata</taxon>
        <taxon>Salamandroidea</taxon>
        <taxon>Salamandridae</taxon>
        <taxon>Pleurodelinae</taxon>
        <taxon>Pleurodeles</taxon>
    </lineage>
</organism>
<accession>A0AAV7PT86</accession>
<dbReference type="EMBL" id="JANPWB010000011">
    <property type="protein sequence ID" value="KAJ1128765.1"/>
    <property type="molecule type" value="Genomic_DNA"/>
</dbReference>
<evidence type="ECO:0000313" key="3">
    <source>
        <dbReference type="Proteomes" id="UP001066276"/>
    </source>
</evidence>
<name>A0AAV7PT86_PLEWA</name>